<dbReference type="PROSITE" id="PS01348">
    <property type="entry name" value="MRAY_2"/>
    <property type="match status" value="1"/>
</dbReference>
<dbReference type="Proteomes" id="UP001238179">
    <property type="component" value="Chromosome"/>
</dbReference>
<evidence type="ECO:0000256" key="5">
    <source>
        <dbReference type="ARBA" id="ARBA00022692"/>
    </source>
</evidence>
<dbReference type="CDD" id="cd06852">
    <property type="entry name" value="GT_MraY"/>
    <property type="match status" value="1"/>
</dbReference>
<keyword evidence="8 12" id="KW-1133">Transmembrane helix</keyword>
<proteinExistence type="inferred from homology"/>
<feature type="transmembrane region" description="Helical" evidence="12">
    <location>
        <begin position="340"/>
        <end position="359"/>
    </location>
</feature>
<keyword evidence="9 12" id="KW-0472">Membrane</keyword>
<dbReference type="PROSITE" id="PS01347">
    <property type="entry name" value="MRAY_1"/>
    <property type="match status" value="1"/>
</dbReference>
<dbReference type="PANTHER" id="PTHR22926">
    <property type="entry name" value="PHOSPHO-N-ACETYLMURAMOYL-PENTAPEPTIDE-TRANSFERASE"/>
    <property type="match status" value="1"/>
</dbReference>
<keyword evidence="12" id="KW-1003">Cell membrane</keyword>
<keyword evidence="7 12" id="KW-0573">Peptidoglycan synthesis</keyword>
<dbReference type="NCBIfam" id="TIGR00445">
    <property type="entry name" value="mraY"/>
    <property type="match status" value="1"/>
</dbReference>
<feature type="transmembrane region" description="Helical" evidence="12">
    <location>
        <begin position="134"/>
        <end position="153"/>
    </location>
</feature>
<evidence type="ECO:0000256" key="13">
    <source>
        <dbReference type="NCBIfam" id="TIGR00445"/>
    </source>
</evidence>
<feature type="transmembrane region" description="Helical" evidence="12">
    <location>
        <begin position="291"/>
        <end position="312"/>
    </location>
</feature>
<dbReference type="Pfam" id="PF10555">
    <property type="entry name" value="MraY_sig1"/>
    <property type="match status" value="1"/>
</dbReference>
<comment type="function">
    <text evidence="12">Catalyzes the initial step of the lipid cycle reactions in the biosynthesis of the cell wall peptidoglycan: transfers peptidoglycan precursor phospho-MurNAc-pentapeptide from UDP-MurNAc-pentapeptide onto the lipid carrier undecaprenyl phosphate, yielding undecaprenyl-pyrophosphoryl-MurNAc-pentapeptide, known as lipid I.</text>
</comment>
<feature type="transmembrane region" description="Helical" evidence="12">
    <location>
        <begin position="96"/>
        <end position="114"/>
    </location>
</feature>
<comment type="catalytic activity">
    <reaction evidence="12">
        <text>UDP-N-acetyl-alpha-D-muramoyl-L-alanyl-gamma-D-glutamyl-meso-2,6-diaminopimeloyl-D-alanyl-D-alanine + di-trans,octa-cis-undecaprenyl phosphate = di-trans,octa-cis-undecaprenyl diphospho-N-acetyl-alpha-D-muramoyl-L-alanyl-D-glutamyl-meso-2,6-diaminopimeloyl-D-alanyl-D-alanine + UMP</text>
        <dbReference type="Rhea" id="RHEA:28386"/>
        <dbReference type="ChEBI" id="CHEBI:57865"/>
        <dbReference type="ChEBI" id="CHEBI:60392"/>
        <dbReference type="ChEBI" id="CHEBI:61386"/>
        <dbReference type="ChEBI" id="CHEBI:61387"/>
        <dbReference type="EC" id="2.7.8.13"/>
    </reaction>
</comment>
<dbReference type="HAMAP" id="MF_00038">
    <property type="entry name" value="MraY"/>
    <property type="match status" value="1"/>
</dbReference>
<dbReference type="InterPro" id="IPR018480">
    <property type="entry name" value="PNAcMuramoyl-5peptid_Trfase_CS"/>
</dbReference>
<keyword evidence="3 12" id="KW-0132">Cell division</keyword>
<evidence type="ECO:0000256" key="2">
    <source>
        <dbReference type="ARBA" id="ARBA00005583"/>
    </source>
</evidence>
<comment type="pathway">
    <text evidence="12">Cell wall biogenesis; peptidoglycan biosynthesis.</text>
</comment>
<feature type="transmembrane region" description="Helical" evidence="12">
    <location>
        <begin position="69"/>
        <end position="90"/>
    </location>
</feature>
<evidence type="ECO:0000256" key="1">
    <source>
        <dbReference type="ARBA" id="ARBA00004141"/>
    </source>
</evidence>
<reference evidence="16" key="1">
    <citation type="journal article" date="2023" name="Int. J. Syst. Evol. Microbiol.">
        <title>Mesoterricola silvestris gen. nov., sp. nov., Mesoterricola sediminis sp. nov., Geothrix oryzae sp. nov., Geothrix edaphica sp. nov., Geothrix rubra sp. nov., and Geothrix limicola sp. nov., six novel members of Acidobacteriota isolated from soils.</title>
        <authorList>
            <person name="Itoh H."/>
            <person name="Sugisawa Y."/>
            <person name="Mise K."/>
            <person name="Xu Z."/>
            <person name="Kuniyasu M."/>
            <person name="Ushijima N."/>
            <person name="Kawano K."/>
            <person name="Kobayashi E."/>
            <person name="Shiratori Y."/>
            <person name="Masuda Y."/>
            <person name="Senoo K."/>
        </authorList>
    </citation>
    <scope>NUCLEOTIDE SEQUENCE [LARGE SCALE GENOMIC DNA]</scope>
    <source>
        <strain evidence="16">W79</strain>
    </source>
</reference>
<dbReference type="RefSeq" id="WP_316415469.1">
    <property type="nucleotide sequence ID" value="NZ_AP027080.1"/>
</dbReference>
<dbReference type="InterPro" id="IPR000715">
    <property type="entry name" value="Glycosyl_transferase_4"/>
</dbReference>
<evidence type="ECO:0000256" key="10">
    <source>
        <dbReference type="ARBA" id="ARBA00023306"/>
    </source>
</evidence>
<dbReference type="EMBL" id="AP027080">
    <property type="protein sequence ID" value="BDU72556.1"/>
    <property type="molecule type" value="Genomic_DNA"/>
</dbReference>
<dbReference type="Pfam" id="PF00953">
    <property type="entry name" value="Glycos_transf_4"/>
    <property type="match status" value="1"/>
</dbReference>
<evidence type="ECO:0000313" key="15">
    <source>
        <dbReference type="EMBL" id="BDU72556.1"/>
    </source>
</evidence>
<dbReference type="GO" id="GO:0046872">
    <property type="term" value="F:metal ion binding"/>
    <property type="evidence" value="ECO:0007669"/>
    <property type="project" value="UniProtKB-KW"/>
</dbReference>
<dbReference type="GO" id="GO:0009252">
    <property type="term" value="P:peptidoglycan biosynthetic process"/>
    <property type="evidence" value="ECO:0007669"/>
    <property type="project" value="UniProtKB-UniRule"/>
</dbReference>
<keyword evidence="12 14" id="KW-0479">Metal-binding</keyword>
<dbReference type="AlphaFoldDB" id="A0AA48GVF8"/>
<keyword evidence="4 12" id="KW-0808">Transferase</keyword>
<evidence type="ECO:0000256" key="8">
    <source>
        <dbReference type="ARBA" id="ARBA00022989"/>
    </source>
</evidence>
<evidence type="ECO:0000256" key="11">
    <source>
        <dbReference type="ARBA" id="ARBA00023316"/>
    </source>
</evidence>
<evidence type="ECO:0000256" key="12">
    <source>
        <dbReference type="HAMAP-Rule" id="MF_00038"/>
    </source>
</evidence>
<keyword evidence="10 12" id="KW-0131">Cell cycle</keyword>
<name>A0AA48GVF8_9BACT</name>
<evidence type="ECO:0000256" key="7">
    <source>
        <dbReference type="ARBA" id="ARBA00022984"/>
    </source>
</evidence>
<organism evidence="15 16">
    <name type="scientific">Mesoterricola silvestris</name>
    <dbReference type="NCBI Taxonomy" id="2927979"/>
    <lineage>
        <taxon>Bacteria</taxon>
        <taxon>Pseudomonadati</taxon>
        <taxon>Acidobacteriota</taxon>
        <taxon>Holophagae</taxon>
        <taxon>Holophagales</taxon>
        <taxon>Holophagaceae</taxon>
        <taxon>Mesoterricola</taxon>
    </lineage>
</organism>
<gene>
    <name evidence="12 15" type="primary">mraY</name>
    <name evidence="15" type="ORF">METEAL_17300</name>
</gene>
<evidence type="ECO:0000256" key="9">
    <source>
        <dbReference type="ARBA" id="ARBA00023136"/>
    </source>
</evidence>
<feature type="transmembrane region" description="Helical" evidence="12">
    <location>
        <begin position="240"/>
        <end position="257"/>
    </location>
</feature>
<dbReference type="GO" id="GO:0008360">
    <property type="term" value="P:regulation of cell shape"/>
    <property type="evidence" value="ECO:0007669"/>
    <property type="project" value="UniProtKB-KW"/>
</dbReference>
<keyword evidence="11 12" id="KW-0961">Cell wall biogenesis/degradation</keyword>
<feature type="binding site" evidence="14">
    <location>
        <position position="193"/>
    </location>
    <ligand>
        <name>Mg(2+)</name>
        <dbReference type="ChEBI" id="CHEBI:18420"/>
    </ligand>
</feature>
<feature type="transmembrane region" description="Helical" evidence="12">
    <location>
        <begin position="26"/>
        <end position="48"/>
    </location>
</feature>
<feature type="transmembrane region" description="Helical" evidence="12">
    <location>
        <begin position="173"/>
        <end position="194"/>
    </location>
</feature>
<dbReference type="InterPro" id="IPR003524">
    <property type="entry name" value="PNAcMuramoyl-5peptid_Trfase"/>
</dbReference>
<dbReference type="KEGG" id="msil:METEAL_17300"/>
<evidence type="ECO:0000256" key="6">
    <source>
        <dbReference type="ARBA" id="ARBA00022960"/>
    </source>
</evidence>
<evidence type="ECO:0000256" key="4">
    <source>
        <dbReference type="ARBA" id="ARBA00022679"/>
    </source>
</evidence>
<keyword evidence="6 12" id="KW-0133">Cell shape</keyword>
<evidence type="ECO:0000256" key="14">
    <source>
        <dbReference type="PIRSR" id="PIRSR600715-1"/>
    </source>
</evidence>
<dbReference type="EC" id="2.7.8.13" evidence="12 13"/>
<feature type="binding site" evidence="14">
    <location>
        <position position="268"/>
    </location>
    <ligand>
        <name>Mg(2+)</name>
        <dbReference type="ChEBI" id="CHEBI:18420"/>
    </ligand>
</feature>
<feature type="transmembrane region" description="Helical" evidence="12">
    <location>
        <begin position="264"/>
        <end position="285"/>
    </location>
</feature>
<accession>A0AA48GVF8</accession>
<sequence length="362" mass="38954">MIPWLLLPFRDALPGFTVFRYITFRAAMAAATAMVLSILLGPWVIRTLTRLKMGQPILEDSPDTHQAKAGTPTMGGLLIVGTILASTLLWCEFHSGGIWVALVSLVGFCAVGAIDDTRKLLRKQNLGLRSWQKMLLLVAITLLVSWLILHFNLRGTATSHLSVPFFKKFRPDVGVFLVPWICLVVVGTSNAVNLTDGLDGLAIGGTLIVAATFAILAYVAGNAKMAQYLFVPFVPGGGELAVFLGAMSGASLGFLWFNAHPAEVFMGDTGSLALGGALGTVAIMIKQELLLVIAGGLFVLEAMSVILQVGSFKLRGGKRIFRMAPFHHHLELGGLKETKVVIRLWITAIVCCMLALSSLKLR</sequence>
<comment type="cofactor">
    <cofactor evidence="12 14">
        <name>Mg(2+)</name>
        <dbReference type="ChEBI" id="CHEBI:18420"/>
    </cofactor>
</comment>
<keyword evidence="16" id="KW-1185">Reference proteome</keyword>
<evidence type="ECO:0000256" key="3">
    <source>
        <dbReference type="ARBA" id="ARBA00022618"/>
    </source>
</evidence>
<dbReference type="GO" id="GO:0008963">
    <property type="term" value="F:phospho-N-acetylmuramoyl-pentapeptide-transferase activity"/>
    <property type="evidence" value="ECO:0007669"/>
    <property type="project" value="UniProtKB-UniRule"/>
</dbReference>
<protein>
    <recommendedName>
        <fullName evidence="12 13">Phospho-N-acetylmuramoyl-pentapeptide-transferase</fullName>
        <ecNumber evidence="12 13">2.7.8.13</ecNumber>
    </recommendedName>
    <alternativeName>
        <fullName evidence="12">UDP-MurNAc-pentapeptide phosphotransferase</fullName>
    </alternativeName>
</protein>
<dbReference type="GO" id="GO:0051301">
    <property type="term" value="P:cell division"/>
    <property type="evidence" value="ECO:0007669"/>
    <property type="project" value="UniProtKB-KW"/>
</dbReference>
<dbReference type="PANTHER" id="PTHR22926:SF5">
    <property type="entry name" value="PHOSPHO-N-ACETYLMURAMOYL-PENTAPEPTIDE-TRANSFERASE HOMOLOG"/>
    <property type="match status" value="1"/>
</dbReference>
<dbReference type="GO" id="GO:0005886">
    <property type="term" value="C:plasma membrane"/>
    <property type="evidence" value="ECO:0007669"/>
    <property type="project" value="UniProtKB-SubCell"/>
</dbReference>
<keyword evidence="12 14" id="KW-0460">Magnesium</keyword>
<comment type="subcellular location">
    <subcellularLocation>
        <location evidence="12">Cell membrane</location>
        <topology evidence="12">Multi-pass membrane protein</topology>
    </subcellularLocation>
    <subcellularLocation>
        <location evidence="1">Membrane</location>
        <topology evidence="1">Multi-pass membrane protein</topology>
    </subcellularLocation>
</comment>
<evidence type="ECO:0000313" key="16">
    <source>
        <dbReference type="Proteomes" id="UP001238179"/>
    </source>
</evidence>
<feature type="transmembrane region" description="Helical" evidence="12">
    <location>
        <begin position="201"/>
        <end position="220"/>
    </location>
</feature>
<keyword evidence="5 12" id="KW-0812">Transmembrane</keyword>
<dbReference type="GO" id="GO:0071555">
    <property type="term" value="P:cell wall organization"/>
    <property type="evidence" value="ECO:0007669"/>
    <property type="project" value="UniProtKB-KW"/>
</dbReference>
<comment type="similarity">
    <text evidence="2 12">Belongs to the glycosyltransferase 4 family. MraY subfamily.</text>
</comment>